<dbReference type="PANTHER" id="PTHR46984:SF1">
    <property type="entry name" value="LEUCINE-RICH REPEAT-CONTAINING PROTEIN 71"/>
    <property type="match status" value="1"/>
</dbReference>
<dbReference type="OrthoDB" id="120976at2759"/>
<dbReference type="SMART" id="SM00368">
    <property type="entry name" value="LRR_RI"/>
    <property type="match status" value="4"/>
</dbReference>
<accession>A0A7E5WXK9</accession>
<dbReference type="InterPro" id="IPR053040">
    <property type="entry name" value="LRR-containing_protein_71"/>
</dbReference>
<keyword evidence="2" id="KW-1185">Reference proteome</keyword>
<evidence type="ECO:0000313" key="4">
    <source>
        <dbReference type="RefSeq" id="XP_026745575.1"/>
    </source>
</evidence>
<evidence type="ECO:0000256" key="1">
    <source>
        <dbReference type="SAM" id="MobiDB-lite"/>
    </source>
</evidence>
<evidence type="ECO:0000313" key="2">
    <source>
        <dbReference type="Proteomes" id="UP000322000"/>
    </source>
</evidence>
<dbReference type="KEGG" id="tnl:113499574"/>
<dbReference type="Gene3D" id="3.80.10.10">
    <property type="entry name" value="Ribonuclease Inhibitor"/>
    <property type="match status" value="1"/>
</dbReference>
<feature type="compositionally biased region" description="Basic and acidic residues" evidence="1">
    <location>
        <begin position="345"/>
        <end position="355"/>
    </location>
</feature>
<dbReference type="RefSeq" id="XP_026735889.1">
    <property type="nucleotide sequence ID" value="XM_026880088.1"/>
</dbReference>
<dbReference type="AlphaFoldDB" id="A0A7E5WXK9"/>
<reference evidence="3 4" key="1">
    <citation type="submission" date="2025-04" db="UniProtKB">
        <authorList>
            <consortium name="RefSeq"/>
        </authorList>
    </citation>
    <scope>IDENTIFICATION</scope>
</reference>
<dbReference type="InterPro" id="IPR001611">
    <property type="entry name" value="Leu-rich_rpt"/>
</dbReference>
<sequence length="492" mass="55737">MTLRAVSLRSFKLDKVELTRSLLSLRSEDGKPGKPLDFDEFIGTSCKHFDCPISVTVGKEINRDAVSKSGKKYESKSKFKRKSIIPQLTDIVTSDDDTRTEKSLVLDDHTLLVMTYYDHLNRLTEIHMNKYQYHAIPWVLMRLIALIAPFNKNLQKFVIKGCKVDMYTIHELSKLLPLTNITEVCLDQSPLREGNYDVLLCDTSSIRSLSLARCNINDIVCERIAARLKYLEPAENTLVTLNLSTNYITDVGAEHLGAALRTNRHLRYLNVAGNQITDVGANFIFEVLKQFPLTSEEIIAKRKRLADYLNKKQELIHRGLCEFKLEDHTSKKSSKRSAPSRGHSARKEKVRESLSDEGMKAKVEIMVADMMGPFEDPFGVETTKVLNGHCFSVGNLVLCYLNLAYNNLTFASIQQLISLLSYQQRTKTARLCGLLNIIVEGNYLPEECKELKDLSILLKNIQCFGGRSLTDKMSNKKKSTVIISNQEKALSE</sequence>
<dbReference type="Pfam" id="PF13516">
    <property type="entry name" value="LRR_6"/>
    <property type="match status" value="2"/>
</dbReference>
<dbReference type="InterPro" id="IPR032675">
    <property type="entry name" value="LRR_dom_sf"/>
</dbReference>
<organism evidence="2 4">
    <name type="scientific">Trichoplusia ni</name>
    <name type="common">Cabbage looper</name>
    <dbReference type="NCBI Taxonomy" id="7111"/>
    <lineage>
        <taxon>Eukaryota</taxon>
        <taxon>Metazoa</taxon>
        <taxon>Ecdysozoa</taxon>
        <taxon>Arthropoda</taxon>
        <taxon>Hexapoda</taxon>
        <taxon>Insecta</taxon>
        <taxon>Pterygota</taxon>
        <taxon>Neoptera</taxon>
        <taxon>Endopterygota</taxon>
        <taxon>Lepidoptera</taxon>
        <taxon>Glossata</taxon>
        <taxon>Ditrysia</taxon>
        <taxon>Noctuoidea</taxon>
        <taxon>Noctuidae</taxon>
        <taxon>Plusiinae</taxon>
        <taxon>Trichoplusia</taxon>
    </lineage>
</organism>
<dbReference type="GeneID" id="113506923"/>
<dbReference type="RefSeq" id="XP_026745577.1">
    <property type="nucleotide sequence ID" value="XM_026889776.1"/>
</dbReference>
<dbReference type="SUPFAM" id="SSF52047">
    <property type="entry name" value="RNI-like"/>
    <property type="match status" value="1"/>
</dbReference>
<protein>
    <submittedName>
        <fullName evidence="3 4">Leucine-rich repeat-containing protein 71-like</fullName>
    </submittedName>
</protein>
<gene>
    <name evidence="4" type="primary">LOC113506923</name>
    <name evidence="3" type="synonym">LOC113499574</name>
    <name evidence="5" type="synonym">LOC113506925</name>
</gene>
<evidence type="ECO:0000313" key="5">
    <source>
        <dbReference type="RefSeq" id="XP_026745577.1"/>
    </source>
</evidence>
<dbReference type="KEGG" id="tnl:113506925"/>
<dbReference type="Proteomes" id="UP000322000">
    <property type="component" value="Chromosome 12"/>
</dbReference>
<dbReference type="RefSeq" id="XP_026745575.1">
    <property type="nucleotide sequence ID" value="XM_026889774.1"/>
</dbReference>
<dbReference type="KEGG" id="tnl:113506923"/>
<proteinExistence type="predicted"/>
<evidence type="ECO:0000313" key="3">
    <source>
        <dbReference type="RefSeq" id="XP_026735889.1"/>
    </source>
</evidence>
<dbReference type="PANTHER" id="PTHR46984">
    <property type="entry name" value="LEUCINE-RICH REPEAT-CONTAINING PROTEIN 71"/>
    <property type="match status" value="1"/>
</dbReference>
<name>A0A7E5WXK9_TRINI</name>
<feature type="region of interest" description="Disordered" evidence="1">
    <location>
        <begin position="331"/>
        <end position="355"/>
    </location>
</feature>